<dbReference type="InterPro" id="IPR036249">
    <property type="entry name" value="Thioredoxin-like_sf"/>
</dbReference>
<sequence length="109" mass="12529">MKELTAIDEVDTFIEENKFSFIYVSRTNCSVCHALLPQVKEVLSQFPNIQLGFVNADELEEIAGRLSIFTVPALLFFVEGKEVIREARFVQIEALREKIGRIYEMNAEE</sequence>
<reference evidence="2" key="1">
    <citation type="submission" date="2024-07" db="EMBL/GenBank/DDBJ databases">
        <title>Identification and characteristics of an arsenic-resistant bacterial isolate, which belongs to a novel species.</title>
        <authorList>
            <person name="Juszczyk A."/>
            <person name="Kowalczyk A."/>
            <person name="Was K."/>
            <person name="Kosowicz W."/>
            <person name="Budzyn A."/>
            <person name="Latowski D."/>
        </authorList>
    </citation>
    <scope>NUCLEOTIDE SEQUENCE</scope>
    <source>
        <strain evidence="2">As8PL</strain>
    </source>
</reference>
<dbReference type="SUPFAM" id="SSF52833">
    <property type="entry name" value="Thioredoxin-like"/>
    <property type="match status" value="1"/>
</dbReference>
<organism evidence="2">
    <name type="scientific">Alkalihalophilus sp. As8PL</name>
    <dbReference type="NCBI Taxonomy" id="3237103"/>
    <lineage>
        <taxon>Bacteria</taxon>
        <taxon>Bacillati</taxon>
        <taxon>Bacillota</taxon>
        <taxon>Bacilli</taxon>
        <taxon>Bacillales</taxon>
        <taxon>Bacillaceae</taxon>
        <taxon>Alkalihalophilus</taxon>
    </lineage>
</organism>
<dbReference type="AlphaFoldDB" id="A0AB39BVT2"/>
<evidence type="ECO:0000259" key="1">
    <source>
        <dbReference type="Pfam" id="PF00085"/>
    </source>
</evidence>
<protein>
    <submittedName>
        <fullName evidence="2">Thioredoxin family protein</fullName>
    </submittedName>
</protein>
<dbReference type="RefSeq" id="WP_368505327.1">
    <property type="nucleotide sequence ID" value="NZ_CP162551.1"/>
</dbReference>
<dbReference type="Pfam" id="PF00085">
    <property type="entry name" value="Thioredoxin"/>
    <property type="match status" value="1"/>
</dbReference>
<name>A0AB39BVT2_9BACI</name>
<gene>
    <name evidence="2" type="ORF">AB3N04_06700</name>
</gene>
<dbReference type="InterPro" id="IPR013766">
    <property type="entry name" value="Thioredoxin_domain"/>
</dbReference>
<dbReference type="Gene3D" id="3.40.30.10">
    <property type="entry name" value="Glutaredoxin"/>
    <property type="match status" value="1"/>
</dbReference>
<evidence type="ECO:0000313" key="2">
    <source>
        <dbReference type="EMBL" id="XDI38002.1"/>
    </source>
</evidence>
<dbReference type="EMBL" id="CP162551">
    <property type="protein sequence ID" value="XDI38002.1"/>
    <property type="molecule type" value="Genomic_DNA"/>
</dbReference>
<dbReference type="CDD" id="cd02947">
    <property type="entry name" value="TRX_family"/>
    <property type="match status" value="1"/>
</dbReference>
<proteinExistence type="predicted"/>
<accession>A0AB39BVT2</accession>
<feature type="domain" description="Thioredoxin" evidence="1">
    <location>
        <begin position="11"/>
        <end position="95"/>
    </location>
</feature>